<reference evidence="2" key="1">
    <citation type="submission" date="2018-01" db="EMBL/GenBank/DDBJ databases">
        <authorList>
            <person name="Kerou L M."/>
        </authorList>
    </citation>
    <scope>NUCLEOTIDE SEQUENCE [LARGE SCALE GENOMIC DNA]</scope>
    <source>
        <strain evidence="2">SCU2</strain>
    </source>
</reference>
<protein>
    <submittedName>
        <fullName evidence="1">Uncharacterized protein</fullName>
    </submittedName>
</protein>
<keyword evidence="2" id="KW-1185">Reference proteome</keyword>
<dbReference type="Proteomes" id="UP000236248">
    <property type="component" value="Chromosome NCAV"/>
</dbReference>
<dbReference type="KEGG" id="ncv:NCAV_0652"/>
<accession>A0A2K5AQD0</accession>
<dbReference type="AlphaFoldDB" id="A0A2K5AQD0"/>
<dbReference type="EMBL" id="LT981265">
    <property type="protein sequence ID" value="SPC33835.1"/>
    <property type="molecule type" value="Genomic_DNA"/>
</dbReference>
<evidence type="ECO:0000313" key="1">
    <source>
        <dbReference type="EMBL" id="SPC33835.1"/>
    </source>
</evidence>
<name>A0A2K5AQD0_9ARCH</name>
<organism evidence="1 2">
    <name type="scientific">Candidatus Nitrosocaldus cavascurensis</name>
    <dbReference type="NCBI Taxonomy" id="2058097"/>
    <lineage>
        <taxon>Archaea</taxon>
        <taxon>Nitrososphaerota</taxon>
        <taxon>Nitrososphaeria</taxon>
        <taxon>Candidatus Nitrosocaldales</taxon>
        <taxon>Candidatus Nitrosocaldaceae</taxon>
        <taxon>Candidatus Nitrosocaldus</taxon>
    </lineage>
</organism>
<evidence type="ECO:0000313" key="2">
    <source>
        <dbReference type="Proteomes" id="UP000236248"/>
    </source>
</evidence>
<gene>
    <name evidence="1" type="ORF">NCAV_0652</name>
</gene>
<proteinExistence type="predicted"/>
<sequence length="171" mass="19883">MERMGFFPARGDTNQLLMDVARYIALKIFFSLGIIEGIRLAMKSELVVCRQDSITKFANVSEGYRSVYGVCIKHGRRYTLAICLDRDLSIHSYLDMLELARRVSHEITHLYAFENHAEDARRIHYYIDSAVKEGREVEMVAYRDMHVKIDGKVISLKVYDVKETCRRALQQ</sequence>